<organism evidence="1 2">
    <name type="scientific">Rhizobium leguminosarum</name>
    <dbReference type="NCBI Taxonomy" id="384"/>
    <lineage>
        <taxon>Bacteria</taxon>
        <taxon>Pseudomonadati</taxon>
        <taxon>Pseudomonadota</taxon>
        <taxon>Alphaproteobacteria</taxon>
        <taxon>Hyphomicrobiales</taxon>
        <taxon>Rhizobiaceae</taxon>
        <taxon>Rhizobium/Agrobacterium group</taxon>
        <taxon>Rhizobium</taxon>
    </lineage>
</organism>
<comment type="caution">
    <text evidence="1">The sequence shown here is derived from an EMBL/GenBank/DDBJ whole genome shotgun (WGS) entry which is preliminary data.</text>
</comment>
<dbReference type="EMBL" id="WUFV01000004">
    <property type="protein sequence ID" value="NEK15035.1"/>
    <property type="molecule type" value="Genomic_DNA"/>
</dbReference>
<dbReference type="PROSITE" id="PS51257">
    <property type="entry name" value="PROKAR_LIPOPROTEIN"/>
    <property type="match status" value="1"/>
</dbReference>
<evidence type="ECO:0000313" key="2">
    <source>
        <dbReference type="Proteomes" id="UP000471705"/>
    </source>
</evidence>
<name>A0A7K3VD17_RHILE</name>
<reference evidence="1 2" key="1">
    <citation type="submission" date="2019-12" db="EMBL/GenBank/DDBJ databases">
        <title>Rhizobium genotypes associated with high levels of biological nitrogen fixation by grain legumes in a temperate-maritime cropping system.</title>
        <authorList>
            <person name="Maluk M."/>
            <person name="Francesc Ferrando Molina F."/>
            <person name="Lopez Del Egido L."/>
            <person name="Lafos M."/>
            <person name="Langarica-Fuentes A."/>
            <person name="Gebre Yohannes G."/>
            <person name="Young M.W."/>
            <person name="Martin P."/>
            <person name="Gantlett R."/>
            <person name="Kenicer G."/>
            <person name="Hawes C."/>
            <person name="Begg G.S."/>
            <person name="Quilliam R.S."/>
            <person name="Squire G.R."/>
            <person name="Poole P.S."/>
            <person name="Young P.W."/>
            <person name="Iannetta P.M."/>
            <person name="James E.K."/>
        </authorList>
    </citation>
    <scope>NUCLEOTIDE SEQUENCE [LARGE SCALE GENOMIC DNA]</scope>
    <source>
        <strain evidence="1 2">JHI54</strain>
    </source>
</reference>
<protein>
    <recommendedName>
        <fullName evidence="3">Lipoprotein</fullName>
    </recommendedName>
</protein>
<sequence>MTYRLPLILGLLVLAGCSDQSSKTSSEQAVAYMVFGLEEGTVVPVGLEGDPPTFHQTSTKPLTYVAEKQPAKITITITQNDDCNYAIDFVARETMQFSLDFSKLSSVGIVEQDLGMGAAPKHGTTLAGARMTCNNDEHSLCEMFQKTESWPYRLEDKDPGRLPGMVTYFRTNFCKGQPG</sequence>
<evidence type="ECO:0008006" key="3">
    <source>
        <dbReference type="Google" id="ProtNLM"/>
    </source>
</evidence>
<proteinExistence type="predicted"/>
<accession>A0A7K3VD17</accession>
<dbReference type="RefSeq" id="WP_164046567.1">
    <property type="nucleotide sequence ID" value="NZ_WUFV01000004.1"/>
</dbReference>
<gene>
    <name evidence="1" type="ORF">GR257_09215</name>
</gene>
<dbReference type="Proteomes" id="UP000471705">
    <property type="component" value="Unassembled WGS sequence"/>
</dbReference>
<evidence type="ECO:0000313" key="1">
    <source>
        <dbReference type="EMBL" id="NEK15035.1"/>
    </source>
</evidence>
<dbReference type="AlphaFoldDB" id="A0A7K3VD17"/>